<comment type="caution">
    <text evidence="2">The sequence shown here is derived from an EMBL/GenBank/DDBJ whole genome shotgun (WGS) entry which is preliminary data.</text>
</comment>
<dbReference type="Gene3D" id="1.10.510.10">
    <property type="entry name" value="Transferase(Phosphotransferase) domain 1"/>
    <property type="match status" value="1"/>
</dbReference>
<dbReference type="AlphaFoldDB" id="A0A9N8JGP1"/>
<name>A0A9N8JGP1_9PEZI</name>
<dbReference type="GO" id="GO:0005524">
    <property type="term" value="F:ATP binding"/>
    <property type="evidence" value="ECO:0007669"/>
    <property type="project" value="InterPro"/>
</dbReference>
<dbReference type="SUPFAM" id="SSF56112">
    <property type="entry name" value="Protein kinase-like (PK-like)"/>
    <property type="match status" value="1"/>
</dbReference>
<evidence type="ECO:0000259" key="1">
    <source>
        <dbReference type="PROSITE" id="PS50011"/>
    </source>
</evidence>
<keyword evidence="3" id="KW-1185">Reference proteome</keyword>
<feature type="domain" description="Protein kinase" evidence="1">
    <location>
        <begin position="1"/>
        <end position="326"/>
    </location>
</feature>
<dbReference type="EMBL" id="CAIJEN010000006">
    <property type="protein sequence ID" value="CAD0087806.1"/>
    <property type="molecule type" value="Genomic_DNA"/>
</dbReference>
<dbReference type="InterPro" id="IPR000719">
    <property type="entry name" value="Prot_kinase_dom"/>
</dbReference>
<accession>A0A9N8JGP1</accession>
<dbReference type="Proteomes" id="UP000716446">
    <property type="component" value="Unassembled WGS sequence"/>
</dbReference>
<evidence type="ECO:0000313" key="2">
    <source>
        <dbReference type="EMBL" id="CAD0087806.1"/>
    </source>
</evidence>
<organism evidence="2 3">
    <name type="scientific">Aureobasidium vineae</name>
    <dbReference type="NCBI Taxonomy" id="2773715"/>
    <lineage>
        <taxon>Eukaryota</taxon>
        <taxon>Fungi</taxon>
        <taxon>Dikarya</taxon>
        <taxon>Ascomycota</taxon>
        <taxon>Pezizomycotina</taxon>
        <taxon>Dothideomycetes</taxon>
        <taxon>Dothideomycetidae</taxon>
        <taxon>Dothideales</taxon>
        <taxon>Saccotheciaceae</taxon>
        <taxon>Aureobasidium</taxon>
    </lineage>
</organism>
<protein>
    <recommendedName>
        <fullName evidence="1">Protein kinase domain-containing protein</fullName>
    </recommendedName>
</protein>
<dbReference type="GO" id="GO:0004672">
    <property type="term" value="F:protein kinase activity"/>
    <property type="evidence" value="ECO:0007669"/>
    <property type="project" value="InterPro"/>
</dbReference>
<dbReference type="InterPro" id="IPR011009">
    <property type="entry name" value="Kinase-like_dom_sf"/>
</dbReference>
<gene>
    <name evidence="2" type="ORF">AWRI4619_LOCUS4924</name>
</gene>
<proteinExistence type="predicted"/>
<reference evidence="2" key="1">
    <citation type="submission" date="2020-06" db="EMBL/GenBank/DDBJ databases">
        <authorList>
            <person name="Onetto C."/>
        </authorList>
    </citation>
    <scope>NUCLEOTIDE SEQUENCE</scope>
</reference>
<dbReference type="PROSITE" id="PS50011">
    <property type="entry name" value="PROTEIN_KINASE_DOM"/>
    <property type="match status" value="1"/>
</dbReference>
<sequence length="349" mass="40594">MSTEPKKFGDRMVIKDDWVSGDNKKPEAYRGLYEHLVKKEMDFGINPDRPGKAKVEERFNREAYLQAMMTDPDSRVSATTKLYTHWRFYMDLFHAGDLHGILASHAVSEDDTKNPIPEPIPEPFNWLVFTCIAEALVQSERVVLTRPNARQEQVEVITFVDMKPPNMLPDVTRRDNYPVYPKPLMSDFGAAHILYKEDPRQNRQHEKPYSHGATVGFFAPEMVKRDIVFKTNNQAIEKPLHSWTNVWQAGRTIESMMYLRTVVREGQDEICIEDCPIKDKDPIDIKGFPDFKYSDDPIDLVWRCQRFEPESRPTTTELLELVSERAPKHGRGMDTWADEEIYPRDVRST</sequence>
<evidence type="ECO:0000313" key="3">
    <source>
        <dbReference type="Proteomes" id="UP000716446"/>
    </source>
</evidence>